<feature type="compositionally biased region" description="Polar residues" evidence="3">
    <location>
        <begin position="272"/>
        <end position="281"/>
    </location>
</feature>
<comment type="caution">
    <text evidence="4">The sequence shown here is derived from an EMBL/GenBank/DDBJ whole genome shotgun (WGS) entry which is preliminary data.</text>
</comment>
<keyword evidence="2" id="KW-0964">Secreted</keyword>
<evidence type="ECO:0000313" key="4">
    <source>
        <dbReference type="EMBL" id="GMM55995.1"/>
    </source>
</evidence>
<dbReference type="InterPro" id="IPR011333">
    <property type="entry name" value="SKP1/BTB/POZ_sf"/>
</dbReference>
<proteinExistence type="predicted"/>
<accession>A0AAV5RX46</accession>
<keyword evidence="5" id="KW-1185">Reference proteome</keyword>
<evidence type="ECO:0000313" key="5">
    <source>
        <dbReference type="Proteomes" id="UP001377567"/>
    </source>
</evidence>
<dbReference type="InterPro" id="IPR011694">
    <property type="entry name" value="Ixonnexin-like"/>
</dbReference>
<evidence type="ECO:0000256" key="1">
    <source>
        <dbReference type="ARBA" id="ARBA00004613"/>
    </source>
</evidence>
<feature type="compositionally biased region" description="Low complexity" evidence="3">
    <location>
        <begin position="282"/>
        <end position="304"/>
    </location>
</feature>
<dbReference type="EMBL" id="BTGD01000006">
    <property type="protein sequence ID" value="GMM55995.1"/>
    <property type="molecule type" value="Genomic_DNA"/>
</dbReference>
<dbReference type="Gene3D" id="3.30.710.10">
    <property type="entry name" value="Potassium Channel Kv1.1, Chain A"/>
    <property type="match status" value="2"/>
</dbReference>
<feature type="region of interest" description="Disordered" evidence="3">
    <location>
        <begin position="1"/>
        <end position="20"/>
    </location>
</feature>
<sequence>MSQGIKSEAAFPQQGEESRPVQKLVEDTIYTVQMGNDVFKLTGASFNSDGPNYFTEKFTQLAGKSTSLFLDRNAKSFALIVKHFQGYYLDIANEDEFSMLLADSIYYGLTKLTTDIKESSFYFANIGGKSFKFLKKLFRRDGDSNNYFQVFTNTINSEIEFRFVNNKLAVVPISTNFVSRSPEYFQILLDMLSGATVPLTPELRESLIKECKYYRFQNLEQRLVNATVSTNPFSDACEIKLHIGDVQSKGLNSPLEKYSVDRWDNHCMSNRASCPSTNSSQGSNGRNECNSNSNSGSNNSSDSEGTGRDATEPQKKKRKTAESQKKPWDMIRYKRPFVDDNSMELIFQLDSYDNTLIFNKHNKIIHMDISGSSLRMFDKTFNAFLSRQGINLNDYKKKFAANRGGKEEDHLVLPACISISDLEVNGVHCRNICQLITDSKFNDFVYDFSEKEAKRYSAGLKLHLLKSLWKLGIKDGQIMLIAIKLESFSGIKEYNKLVEFI</sequence>
<name>A0AAV5RX46_MAUHU</name>
<evidence type="ECO:0000256" key="3">
    <source>
        <dbReference type="SAM" id="MobiDB-lite"/>
    </source>
</evidence>
<dbReference type="PANTHER" id="PTHR31758:SF2">
    <property type="entry name" value="BTB_POZ DOMAIN-CONTAINING PROTEIN YLR108C"/>
    <property type="match status" value="1"/>
</dbReference>
<gene>
    <name evidence="4" type="ORF">DAKH74_026110</name>
</gene>
<dbReference type="PANTHER" id="PTHR31758">
    <property type="entry name" value="BTB/POZ DOMAIN-CONTAINING PROTEIN YLR108C"/>
    <property type="match status" value="1"/>
</dbReference>
<dbReference type="AlphaFoldDB" id="A0AAV5RX46"/>
<feature type="region of interest" description="Disordered" evidence="3">
    <location>
        <begin position="272"/>
        <end position="326"/>
    </location>
</feature>
<comment type="subcellular location">
    <subcellularLocation>
        <location evidence="1">Secreted</location>
    </subcellularLocation>
</comment>
<evidence type="ECO:0000256" key="2">
    <source>
        <dbReference type="ARBA" id="ARBA00022525"/>
    </source>
</evidence>
<dbReference type="GO" id="GO:0005576">
    <property type="term" value="C:extracellular region"/>
    <property type="evidence" value="ECO:0007669"/>
    <property type="project" value="UniProtKB-SubCell"/>
</dbReference>
<dbReference type="SUPFAM" id="SSF54695">
    <property type="entry name" value="POZ domain"/>
    <property type="match status" value="2"/>
</dbReference>
<reference evidence="4 5" key="1">
    <citation type="journal article" date="2023" name="Elife">
        <title>Identification of key yeast species and microbe-microbe interactions impacting larval growth of Drosophila in the wild.</title>
        <authorList>
            <person name="Mure A."/>
            <person name="Sugiura Y."/>
            <person name="Maeda R."/>
            <person name="Honda K."/>
            <person name="Sakurai N."/>
            <person name="Takahashi Y."/>
            <person name="Watada M."/>
            <person name="Katoh T."/>
            <person name="Gotoh A."/>
            <person name="Gotoh Y."/>
            <person name="Taniguchi I."/>
            <person name="Nakamura K."/>
            <person name="Hayashi T."/>
            <person name="Katayama T."/>
            <person name="Uemura T."/>
            <person name="Hattori Y."/>
        </authorList>
    </citation>
    <scope>NUCLEOTIDE SEQUENCE [LARGE SCALE GENOMIC DNA]</scope>
    <source>
        <strain evidence="4 5">KH-74</strain>
    </source>
</reference>
<dbReference type="Proteomes" id="UP001377567">
    <property type="component" value="Unassembled WGS sequence"/>
</dbReference>
<organism evidence="4 5">
    <name type="scientific">Maudiozyma humilis</name>
    <name type="common">Sour dough yeast</name>
    <name type="synonym">Kazachstania humilis</name>
    <dbReference type="NCBI Taxonomy" id="51915"/>
    <lineage>
        <taxon>Eukaryota</taxon>
        <taxon>Fungi</taxon>
        <taxon>Dikarya</taxon>
        <taxon>Ascomycota</taxon>
        <taxon>Saccharomycotina</taxon>
        <taxon>Saccharomycetes</taxon>
        <taxon>Saccharomycetales</taxon>
        <taxon>Saccharomycetaceae</taxon>
        <taxon>Maudiozyma</taxon>
    </lineage>
</organism>
<dbReference type="Pfam" id="PF07771">
    <property type="entry name" value="TSGP1"/>
    <property type="match status" value="1"/>
</dbReference>
<protein>
    <submittedName>
        <fullName evidence="4">Mrx16 protein</fullName>
    </submittedName>
</protein>
<feature type="compositionally biased region" description="Basic and acidic residues" evidence="3">
    <location>
        <begin position="305"/>
        <end position="326"/>
    </location>
</feature>